<dbReference type="OrthoDB" id="421226at2759"/>
<dbReference type="Gene3D" id="3.80.10.10">
    <property type="entry name" value="Ribonuclease Inhibitor"/>
    <property type="match status" value="1"/>
</dbReference>
<evidence type="ECO:0000256" key="2">
    <source>
        <dbReference type="SAM" id="MobiDB-lite"/>
    </source>
</evidence>
<name>A0A9P6PSI1_9FUNG</name>
<feature type="non-terminal residue" evidence="3">
    <location>
        <position position="873"/>
    </location>
</feature>
<dbReference type="SMART" id="SM00367">
    <property type="entry name" value="LRR_CC"/>
    <property type="match status" value="3"/>
</dbReference>
<protein>
    <submittedName>
        <fullName evidence="3">Uncharacterized protein</fullName>
    </submittedName>
</protein>
<dbReference type="AlphaFoldDB" id="A0A9P6PSI1"/>
<sequence>PAAAGHGATLGVVGSWQGSDLVRLQKEQEELRERYLQFLHQLHATNPHAYLVHMNTFAAEAPQEFLQLQSYIKCQEEKLSAERAESQHREEMRQYQLELEKRLKQEQELKKFQEFQAMQERQRQELERQRHLANWLIYRQQQRAWMRRAPDLADLFTLSFQQDNGLMGRIASNPTGVDVVLTPQQLGEFEHYLQQQRRQGASTSLGAISTGQQPLAPTQSHFPPIVGSSYSTPAHSFGTSVGSTQHFVGATASACAVSKSWHAAYMPILWDSVHFTHDFRDDHYDDEHNIVSPPARWGYTSSVSSSLSSSPTSSYSSPPSSLSSTPSLSTTFRASVSPLSSSPGSLITGDASLHGYQQLGVHADGSRRRRSSRAAHSKIVIPFSQNRVLRGLVRNGQWISHLVATGITDQEMELIGRQCTNLRILELHGGRYSAESATEMFQHLDQSLRVIRFQSCIPLQDIFKPLMHLTNIQDFELHGSFIANTIASLKFFERDLFPMLGACTSLSTMVIKDVYIVDQQSDQAGCQVPASYLKHTPIHETLSPGSMVARPEFLDFLRGTANRVTYPSLKHLTLECSDIPDAVILELLIRCPNIERLALFHSRELSDTTLFLLQYTCPRLRSLSLTQAENVTMAGFISLLSAFSGLAELDLSCNMLSDEVLGRLSLLTELAVLNLEQCEGVTDAGIRSVLVQCKRLQTFNFRHITGLSNRIWGDFVPTSADGSRVVCLPLADQAWSCQATLESLHVPELSNFGQRQSLTPIVMASLPPAYQMSAERFLDDNELIRCRLASLERLSNLVIGGHMLHLRTILRDRRNPHLLERLSLTRLDRKMTLEDTAWLIEEAAPNLQQLRIPALGSFEVSLWANRMRPGLVR</sequence>
<dbReference type="InterPro" id="IPR006553">
    <property type="entry name" value="Leu-rich_rpt_Cys-con_subtyp"/>
</dbReference>
<gene>
    <name evidence="3" type="ORF">DFQ27_007939</name>
</gene>
<feature type="coiled-coil region" evidence="1">
    <location>
        <begin position="74"/>
        <end position="129"/>
    </location>
</feature>
<feature type="region of interest" description="Disordered" evidence="2">
    <location>
        <begin position="308"/>
        <end position="327"/>
    </location>
</feature>
<dbReference type="Proteomes" id="UP000807716">
    <property type="component" value="Unassembled WGS sequence"/>
</dbReference>
<accession>A0A9P6PSI1</accession>
<keyword evidence="1" id="KW-0175">Coiled coil</keyword>
<proteinExistence type="predicted"/>
<dbReference type="SUPFAM" id="SSF52047">
    <property type="entry name" value="RNI-like"/>
    <property type="match status" value="1"/>
</dbReference>
<reference evidence="3" key="1">
    <citation type="journal article" date="2020" name="Fungal Divers.">
        <title>Resolving the Mortierellaceae phylogeny through synthesis of multi-gene phylogenetics and phylogenomics.</title>
        <authorList>
            <person name="Vandepol N."/>
            <person name="Liber J."/>
            <person name="Desiro A."/>
            <person name="Na H."/>
            <person name="Kennedy M."/>
            <person name="Barry K."/>
            <person name="Grigoriev I.V."/>
            <person name="Miller A.N."/>
            <person name="O'Donnell K."/>
            <person name="Stajich J.E."/>
            <person name="Bonito G."/>
        </authorList>
    </citation>
    <scope>NUCLEOTIDE SEQUENCE</scope>
    <source>
        <strain evidence="3">BC1065</strain>
    </source>
</reference>
<dbReference type="InterPro" id="IPR032675">
    <property type="entry name" value="LRR_dom_sf"/>
</dbReference>
<organism evidence="3 4">
    <name type="scientific">Actinomortierella ambigua</name>
    <dbReference type="NCBI Taxonomy" id="1343610"/>
    <lineage>
        <taxon>Eukaryota</taxon>
        <taxon>Fungi</taxon>
        <taxon>Fungi incertae sedis</taxon>
        <taxon>Mucoromycota</taxon>
        <taxon>Mortierellomycotina</taxon>
        <taxon>Mortierellomycetes</taxon>
        <taxon>Mortierellales</taxon>
        <taxon>Mortierellaceae</taxon>
        <taxon>Actinomortierella</taxon>
    </lineage>
</organism>
<comment type="caution">
    <text evidence="3">The sequence shown here is derived from an EMBL/GenBank/DDBJ whole genome shotgun (WGS) entry which is preliminary data.</text>
</comment>
<dbReference type="GO" id="GO:0019005">
    <property type="term" value="C:SCF ubiquitin ligase complex"/>
    <property type="evidence" value="ECO:0007669"/>
    <property type="project" value="TreeGrafter"/>
</dbReference>
<evidence type="ECO:0000313" key="3">
    <source>
        <dbReference type="EMBL" id="KAG0252651.1"/>
    </source>
</evidence>
<dbReference type="EMBL" id="JAAAJB010000643">
    <property type="protein sequence ID" value="KAG0252651.1"/>
    <property type="molecule type" value="Genomic_DNA"/>
</dbReference>
<evidence type="ECO:0000313" key="4">
    <source>
        <dbReference type="Proteomes" id="UP000807716"/>
    </source>
</evidence>
<dbReference type="PANTHER" id="PTHR13318">
    <property type="entry name" value="PARTNER OF PAIRED, ISOFORM B-RELATED"/>
    <property type="match status" value="1"/>
</dbReference>
<dbReference type="GO" id="GO:0031146">
    <property type="term" value="P:SCF-dependent proteasomal ubiquitin-dependent protein catabolic process"/>
    <property type="evidence" value="ECO:0007669"/>
    <property type="project" value="TreeGrafter"/>
</dbReference>
<keyword evidence="4" id="KW-1185">Reference proteome</keyword>
<evidence type="ECO:0000256" key="1">
    <source>
        <dbReference type="SAM" id="Coils"/>
    </source>
</evidence>